<sequence>MSNAKRYNLQTGFGYRFTMIGQTNSRRLENELQKLGLTRMKWCVLVAVGEEKLHQPSQIAEFIGINRTAASRTLRQMEAEGLIVRTGGLGDKRSTNVTLTTKAQGILNQAIPRVAFIGKWFREKLSPVELEQLENILNKLLDGEERDFSQL</sequence>
<dbReference type="SMART" id="SM00347">
    <property type="entry name" value="HTH_MARR"/>
    <property type="match status" value="1"/>
</dbReference>
<dbReference type="Pfam" id="PF12802">
    <property type="entry name" value="MarR_2"/>
    <property type="match status" value="1"/>
</dbReference>
<accession>A0A2G5K4F4</accession>
<dbReference type="GO" id="GO:0003677">
    <property type="term" value="F:DNA binding"/>
    <property type="evidence" value="ECO:0007669"/>
    <property type="project" value="UniProtKB-KW"/>
</dbReference>
<feature type="domain" description="HTH marR-type" evidence="4">
    <location>
        <begin position="1"/>
        <end position="142"/>
    </location>
</feature>
<dbReference type="PRINTS" id="PR00598">
    <property type="entry name" value="HTHMARR"/>
</dbReference>
<evidence type="ECO:0000313" key="5">
    <source>
        <dbReference type="EMBL" id="PIB24428.1"/>
    </source>
</evidence>
<dbReference type="GO" id="GO:0003700">
    <property type="term" value="F:DNA-binding transcription factor activity"/>
    <property type="evidence" value="ECO:0007669"/>
    <property type="project" value="InterPro"/>
</dbReference>
<dbReference type="InterPro" id="IPR023187">
    <property type="entry name" value="Tscrpt_reg_MarR-type_CS"/>
</dbReference>
<dbReference type="InterPro" id="IPR036388">
    <property type="entry name" value="WH-like_DNA-bd_sf"/>
</dbReference>
<organism evidence="5 6">
    <name type="scientific">Paramylibacter kogurei</name>
    <dbReference type="NCBI Taxonomy" id="1889778"/>
    <lineage>
        <taxon>Bacteria</taxon>
        <taxon>Pseudomonadati</taxon>
        <taxon>Pseudomonadota</taxon>
        <taxon>Alphaproteobacteria</taxon>
        <taxon>Rhodobacterales</taxon>
        <taxon>Paracoccaceae</taxon>
        <taxon>Paramylibacter</taxon>
    </lineage>
</organism>
<evidence type="ECO:0000313" key="6">
    <source>
        <dbReference type="Proteomes" id="UP000231516"/>
    </source>
</evidence>
<name>A0A2G5K4F4_9RHOB</name>
<dbReference type="Proteomes" id="UP000231516">
    <property type="component" value="Unassembled WGS sequence"/>
</dbReference>
<dbReference type="OrthoDB" id="7875399at2"/>
<dbReference type="PANTHER" id="PTHR42756">
    <property type="entry name" value="TRANSCRIPTIONAL REGULATOR, MARR"/>
    <property type="match status" value="1"/>
</dbReference>
<dbReference type="InterPro" id="IPR000835">
    <property type="entry name" value="HTH_MarR-typ"/>
</dbReference>
<keyword evidence="2" id="KW-0238">DNA-binding</keyword>
<dbReference type="RefSeq" id="WP_099592778.1">
    <property type="nucleotide sequence ID" value="NZ_MDGM01000012.1"/>
</dbReference>
<dbReference type="PANTHER" id="PTHR42756:SF1">
    <property type="entry name" value="TRANSCRIPTIONAL REPRESSOR OF EMRAB OPERON"/>
    <property type="match status" value="1"/>
</dbReference>
<evidence type="ECO:0000256" key="3">
    <source>
        <dbReference type="ARBA" id="ARBA00023163"/>
    </source>
</evidence>
<proteinExistence type="predicted"/>
<comment type="caution">
    <text evidence="5">The sequence shown here is derived from an EMBL/GenBank/DDBJ whole genome shotgun (WGS) entry which is preliminary data.</text>
</comment>
<keyword evidence="3" id="KW-0804">Transcription</keyword>
<reference evidence="5 6" key="1">
    <citation type="submission" date="2016-08" db="EMBL/GenBank/DDBJ databases">
        <title>Draft genome of Amylibacter sp. strain 4G11.</title>
        <authorList>
            <person name="Wong S.-K."/>
            <person name="Hamasaki K."/>
            <person name="Yoshizawa S."/>
        </authorList>
    </citation>
    <scope>NUCLEOTIDE SEQUENCE [LARGE SCALE GENOMIC DNA]</scope>
    <source>
        <strain evidence="5 6">4G11</strain>
    </source>
</reference>
<gene>
    <name evidence="5" type="ORF">BFP76_04275</name>
</gene>
<dbReference type="EMBL" id="MDGM01000012">
    <property type="protein sequence ID" value="PIB24428.1"/>
    <property type="molecule type" value="Genomic_DNA"/>
</dbReference>
<dbReference type="SUPFAM" id="SSF46785">
    <property type="entry name" value="Winged helix' DNA-binding domain"/>
    <property type="match status" value="1"/>
</dbReference>
<protein>
    <recommendedName>
        <fullName evidence="4">HTH marR-type domain-containing protein</fullName>
    </recommendedName>
</protein>
<evidence type="ECO:0000256" key="1">
    <source>
        <dbReference type="ARBA" id="ARBA00023015"/>
    </source>
</evidence>
<keyword evidence="1" id="KW-0805">Transcription regulation</keyword>
<keyword evidence="6" id="KW-1185">Reference proteome</keyword>
<dbReference type="PROSITE" id="PS50995">
    <property type="entry name" value="HTH_MARR_2"/>
    <property type="match status" value="1"/>
</dbReference>
<evidence type="ECO:0000259" key="4">
    <source>
        <dbReference type="PROSITE" id="PS50995"/>
    </source>
</evidence>
<dbReference type="Gene3D" id="1.10.10.10">
    <property type="entry name" value="Winged helix-like DNA-binding domain superfamily/Winged helix DNA-binding domain"/>
    <property type="match status" value="1"/>
</dbReference>
<dbReference type="InterPro" id="IPR036390">
    <property type="entry name" value="WH_DNA-bd_sf"/>
</dbReference>
<dbReference type="AlphaFoldDB" id="A0A2G5K4F4"/>
<evidence type="ECO:0000256" key="2">
    <source>
        <dbReference type="ARBA" id="ARBA00023125"/>
    </source>
</evidence>
<dbReference type="PROSITE" id="PS01117">
    <property type="entry name" value="HTH_MARR_1"/>
    <property type="match status" value="1"/>
</dbReference>